<evidence type="ECO:0000313" key="2">
    <source>
        <dbReference type="Proteomes" id="UP000593567"/>
    </source>
</evidence>
<dbReference type="AlphaFoldDB" id="A0A7J7JJN2"/>
<accession>A0A7J7JJN2</accession>
<proteinExistence type="predicted"/>
<name>A0A7J7JJN2_BUGNE</name>
<organism evidence="1 2">
    <name type="scientific">Bugula neritina</name>
    <name type="common">Brown bryozoan</name>
    <name type="synonym">Sertularia neritina</name>
    <dbReference type="NCBI Taxonomy" id="10212"/>
    <lineage>
        <taxon>Eukaryota</taxon>
        <taxon>Metazoa</taxon>
        <taxon>Spiralia</taxon>
        <taxon>Lophotrochozoa</taxon>
        <taxon>Bryozoa</taxon>
        <taxon>Gymnolaemata</taxon>
        <taxon>Cheilostomatida</taxon>
        <taxon>Flustrina</taxon>
        <taxon>Buguloidea</taxon>
        <taxon>Bugulidae</taxon>
        <taxon>Bugula</taxon>
    </lineage>
</organism>
<dbReference type="Proteomes" id="UP000593567">
    <property type="component" value="Unassembled WGS sequence"/>
</dbReference>
<keyword evidence="2" id="KW-1185">Reference proteome</keyword>
<dbReference type="EMBL" id="VXIV02002253">
    <property type="protein sequence ID" value="KAF6026552.1"/>
    <property type="molecule type" value="Genomic_DNA"/>
</dbReference>
<comment type="caution">
    <text evidence="1">The sequence shown here is derived from an EMBL/GenBank/DDBJ whole genome shotgun (WGS) entry which is preliminary data.</text>
</comment>
<protein>
    <submittedName>
        <fullName evidence="1">Uncharacterized protein</fullName>
    </submittedName>
</protein>
<evidence type="ECO:0000313" key="1">
    <source>
        <dbReference type="EMBL" id="KAF6026552.1"/>
    </source>
</evidence>
<reference evidence="1" key="1">
    <citation type="submission" date="2020-06" db="EMBL/GenBank/DDBJ databases">
        <title>Draft genome of Bugula neritina, a colonial animal packing powerful symbionts and potential medicines.</title>
        <authorList>
            <person name="Rayko M."/>
        </authorList>
    </citation>
    <scope>NUCLEOTIDE SEQUENCE [LARGE SCALE GENOMIC DNA]</scope>
    <source>
        <strain evidence="1">Kwan_BN1</strain>
    </source>
</reference>
<gene>
    <name evidence="1" type="ORF">EB796_015140</name>
</gene>
<sequence length="67" mass="7664">MDKQVLELSPFPSRPLYALWEYYSPAIIELDVQLDTVNTAISLLYTHTDKSNERSFEGLSNIAVQCQ</sequence>